<accession>A0A1U7XKT2</accession>
<reference evidence="2" key="1">
    <citation type="journal article" date="2013" name="Genome Biol.">
        <title>Reference genomes and transcriptomes of Nicotiana sylvestris and Nicotiana tomentosiformis.</title>
        <authorList>
            <person name="Sierro N."/>
            <person name="Battey J.N."/>
            <person name="Ouadi S."/>
            <person name="Bovet L."/>
            <person name="Goepfert S."/>
            <person name="Bakaher N."/>
            <person name="Peitsch M.C."/>
            <person name="Ivanov N.V."/>
        </authorList>
    </citation>
    <scope>NUCLEOTIDE SEQUENCE [LARGE SCALE GENOMIC DNA]</scope>
</reference>
<evidence type="ECO:0000313" key="2">
    <source>
        <dbReference type="Proteomes" id="UP000189701"/>
    </source>
</evidence>
<reference evidence="3" key="2">
    <citation type="submission" date="2025-08" db="UniProtKB">
        <authorList>
            <consortium name="RefSeq"/>
        </authorList>
    </citation>
    <scope>IDENTIFICATION</scope>
    <source>
        <tissue evidence="3">Leaf</tissue>
    </source>
</reference>
<dbReference type="STRING" id="4096.A0A1U7XKT2"/>
<protein>
    <submittedName>
        <fullName evidence="3">Uncharacterized protein LOC104238720</fullName>
    </submittedName>
</protein>
<dbReference type="PANTHER" id="PTHR31973">
    <property type="entry name" value="POLYPROTEIN, PUTATIVE-RELATED"/>
    <property type="match status" value="1"/>
</dbReference>
<dbReference type="RefSeq" id="XP_009791483.1">
    <property type="nucleotide sequence ID" value="XM_009793181.1"/>
</dbReference>
<sequence length="230" mass="26499">MGEVTFCPECFRGYCSRVFTVHGDIVHGYCSQGTIHGYCSRKTYPGSVVKLKKTTDECFLYAFVALCTSISDWEYCIPVVVVDGTFLKIAYRGIMLTASTIDAAGTIWPLAYAVVDLENDASWKWFLKQFKQAYGERTSMCVVSDRNESILKAISIVYPGVPHYSFVWHIWTNIRAKFKKGHLQLNELYFATTVSYTLDEFNERMSKIEEIDPRVKSYLYDIGYHRWSRV</sequence>
<proteinExistence type="predicted"/>
<dbReference type="Proteomes" id="UP000189701">
    <property type="component" value="Unplaced"/>
</dbReference>
<dbReference type="InterPro" id="IPR018289">
    <property type="entry name" value="MULE_transposase_dom"/>
</dbReference>
<dbReference type="eggNOG" id="ENOG502RJNC">
    <property type="taxonomic scope" value="Eukaryota"/>
</dbReference>
<evidence type="ECO:0000313" key="3">
    <source>
        <dbReference type="RefSeq" id="XP_009791483.1"/>
    </source>
</evidence>
<keyword evidence="2" id="KW-1185">Reference proteome</keyword>
<evidence type="ECO:0000259" key="1">
    <source>
        <dbReference type="Pfam" id="PF10551"/>
    </source>
</evidence>
<name>A0A1U7XKT2_NICSY</name>
<dbReference type="Pfam" id="PF10551">
    <property type="entry name" value="MULE"/>
    <property type="match status" value="1"/>
</dbReference>
<feature type="domain" description="MULE transposase" evidence="1">
    <location>
        <begin position="79"/>
        <end position="173"/>
    </location>
</feature>
<gene>
    <name evidence="3" type="primary">LOC104238720</name>
</gene>
<organism evidence="2 3">
    <name type="scientific">Nicotiana sylvestris</name>
    <name type="common">Wood tobacco</name>
    <name type="synonym">South American tobacco</name>
    <dbReference type="NCBI Taxonomy" id="4096"/>
    <lineage>
        <taxon>Eukaryota</taxon>
        <taxon>Viridiplantae</taxon>
        <taxon>Streptophyta</taxon>
        <taxon>Embryophyta</taxon>
        <taxon>Tracheophyta</taxon>
        <taxon>Spermatophyta</taxon>
        <taxon>Magnoliopsida</taxon>
        <taxon>eudicotyledons</taxon>
        <taxon>Gunneridae</taxon>
        <taxon>Pentapetalae</taxon>
        <taxon>asterids</taxon>
        <taxon>lamiids</taxon>
        <taxon>Solanales</taxon>
        <taxon>Solanaceae</taxon>
        <taxon>Nicotianoideae</taxon>
        <taxon>Nicotianeae</taxon>
        <taxon>Nicotiana</taxon>
    </lineage>
</organism>
<dbReference type="AlphaFoldDB" id="A0A1U7XKT2"/>
<dbReference type="PANTHER" id="PTHR31973:SF113">
    <property type="entry name" value="PROTEIN FAR1-RELATED SEQUENCE 5-LIKE"/>
    <property type="match status" value="1"/>
</dbReference>